<reference evidence="1 2" key="1">
    <citation type="submission" date="2022-12" db="EMBL/GenBank/DDBJ databases">
        <title>Metagenome assembled genome from gulf of manar.</title>
        <authorList>
            <person name="Kohli P."/>
            <person name="Pk S."/>
            <person name="Venkata Ramana C."/>
            <person name="Sasikala C."/>
        </authorList>
    </citation>
    <scope>NUCLEOTIDE SEQUENCE [LARGE SCALE GENOMIC DNA]</scope>
    <source>
        <strain evidence="1">JB008</strain>
    </source>
</reference>
<name>A0AAJ1IEK5_9SPIO</name>
<evidence type="ECO:0008006" key="3">
    <source>
        <dbReference type="Google" id="ProtNLM"/>
    </source>
</evidence>
<evidence type="ECO:0000313" key="1">
    <source>
        <dbReference type="EMBL" id="MDC7227887.1"/>
    </source>
</evidence>
<evidence type="ECO:0000313" key="2">
    <source>
        <dbReference type="Proteomes" id="UP001221217"/>
    </source>
</evidence>
<dbReference type="EMBL" id="JAQQAL010000035">
    <property type="protein sequence ID" value="MDC7227887.1"/>
    <property type="molecule type" value="Genomic_DNA"/>
</dbReference>
<dbReference type="AlphaFoldDB" id="A0AAJ1IEK5"/>
<proteinExistence type="predicted"/>
<protein>
    <recommendedName>
        <fullName evidence="3">Protein SirB1 N-terminal domain-containing protein</fullName>
    </recommendedName>
</protein>
<accession>A0AAJ1IEK5</accession>
<dbReference type="Proteomes" id="UP001221217">
    <property type="component" value="Unassembled WGS sequence"/>
</dbReference>
<organism evidence="1 2">
    <name type="scientific">Candidatus Thalassospirochaeta sargassi</name>
    <dbReference type="NCBI Taxonomy" id="3119039"/>
    <lineage>
        <taxon>Bacteria</taxon>
        <taxon>Pseudomonadati</taxon>
        <taxon>Spirochaetota</taxon>
        <taxon>Spirochaetia</taxon>
        <taxon>Spirochaetales</taxon>
        <taxon>Spirochaetaceae</taxon>
        <taxon>Candidatus Thalassospirochaeta</taxon>
    </lineage>
</organism>
<gene>
    <name evidence="1" type="ORF">PQJ61_14065</name>
</gene>
<sequence>MNTRLILIQAMFLIFLLFIAGFNEIVFAQNPAAQPRLEADPKAEYFAENLNPSYWRSLFDLAYWAGGDGDAEKAADDFVPVIKELYSVTSSMNDLQKGEAVLNFMHNNLLRTYHVKQSSLKTLLSSGSFNCVSSSVLYAILGTAVGLDVSGVNTVDHAFCLVSIDDRDIDVETTNAYGFDPGKKVEFQDRFGKTTGFSYVPPANYRDRSTIKLVNLFALILQNRIADAEDVGDYAAAVGPAVDRWVLLGGGPGTEFEDLIIRMLNYGTMLSRAGLEEDALAWAEMGISAYGPHEKWDEFINGVVNNMLVKLIRSGRTEEARMRLDEFKPRLTQQAVLAMELMVSDTELLDALDAVKAGGSEEDFKAVLRDVRLGGAVAEERILEVELDWRLGGINGIAGTEGWEAAYNAVSAAIAEMGRLPQLMKAQGVYLSNWKAELYNAAVRAFNAGRISEANALALQAADKFPDEAVFQSLIKSTEQALNRQ</sequence>
<comment type="caution">
    <text evidence="1">The sequence shown here is derived from an EMBL/GenBank/DDBJ whole genome shotgun (WGS) entry which is preliminary data.</text>
</comment>